<evidence type="ECO:0000256" key="1">
    <source>
        <dbReference type="ARBA" id="ARBA00023122"/>
    </source>
</evidence>
<dbReference type="GeneID" id="36836808"/>
<feature type="domain" description="CBS" evidence="3">
    <location>
        <begin position="72"/>
        <end position="128"/>
    </location>
</feature>
<dbReference type="Pfam" id="PF00571">
    <property type="entry name" value="CBS"/>
    <property type="match status" value="2"/>
</dbReference>
<dbReference type="PANTHER" id="PTHR43080">
    <property type="entry name" value="CBS DOMAIN-CONTAINING PROTEIN CBSX3, MITOCHONDRIAL"/>
    <property type="match status" value="1"/>
</dbReference>
<gene>
    <name evidence="4" type="ORF">DFR86_02525</name>
</gene>
<dbReference type="SMART" id="SM00116">
    <property type="entry name" value="CBS"/>
    <property type="match status" value="2"/>
</dbReference>
<evidence type="ECO:0000256" key="2">
    <source>
        <dbReference type="PROSITE-ProRule" id="PRU00703"/>
    </source>
</evidence>
<name>A0A2U9IKJ0_9CREN</name>
<dbReference type="InterPro" id="IPR051257">
    <property type="entry name" value="Diverse_CBS-Domain"/>
</dbReference>
<dbReference type="InterPro" id="IPR046342">
    <property type="entry name" value="CBS_dom_sf"/>
</dbReference>
<organism evidence="4 5">
    <name type="scientific">Acidianus sulfidivorans JP7</name>
    <dbReference type="NCBI Taxonomy" id="619593"/>
    <lineage>
        <taxon>Archaea</taxon>
        <taxon>Thermoproteota</taxon>
        <taxon>Thermoprotei</taxon>
        <taxon>Sulfolobales</taxon>
        <taxon>Sulfolobaceae</taxon>
        <taxon>Acidianus</taxon>
    </lineage>
</organism>
<reference evidence="4 5" key="1">
    <citation type="submission" date="2018-05" db="EMBL/GenBank/DDBJ databases">
        <title>Complete Genome Sequences of Extremely Thermoacidophilic, Metal-Mobilizing Type-Strain Members of the Archaeal Family Sulfolobaceae: Acidianus brierleyi DSM-1651T, Acidianus sulfidivorans DSM-18786T, Metallosphaera hakonensis DSM-7519T, and Metallosphaera prunae DSM-10039T.</title>
        <authorList>
            <person name="Counts J.A."/>
            <person name="Kelly R.M."/>
        </authorList>
    </citation>
    <scope>NUCLEOTIDE SEQUENCE [LARGE SCALE GENOMIC DNA]</scope>
    <source>
        <strain evidence="4 5">JP7</strain>
    </source>
</reference>
<dbReference type="OrthoDB" id="8919at2157"/>
<feature type="domain" description="CBS" evidence="3">
    <location>
        <begin position="9"/>
        <end position="66"/>
    </location>
</feature>
<dbReference type="PROSITE" id="PS51371">
    <property type="entry name" value="CBS"/>
    <property type="match status" value="2"/>
</dbReference>
<keyword evidence="5" id="KW-1185">Reference proteome</keyword>
<dbReference type="KEGG" id="asul:DFR86_02525"/>
<dbReference type="CDD" id="cd09836">
    <property type="entry name" value="CBS_pair_arch"/>
    <property type="match status" value="1"/>
</dbReference>
<protein>
    <submittedName>
        <fullName evidence="4">CBS domain-containing protein</fullName>
    </submittedName>
</protein>
<dbReference type="EMBL" id="CP029288">
    <property type="protein sequence ID" value="AWR96533.1"/>
    <property type="molecule type" value="Genomic_DNA"/>
</dbReference>
<dbReference type="RefSeq" id="WP_110379423.1">
    <property type="nucleotide sequence ID" value="NZ_CP029288.2"/>
</dbReference>
<keyword evidence="1 2" id="KW-0129">CBS domain</keyword>
<evidence type="ECO:0000313" key="4">
    <source>
        <dbReference type="EMBL" id="AWR96533.1"/>
    </source>
</evidence>
<dbReference type="PANTHER" id="PTHR43080:SF2">
    <property type="entry name" value="CBS DOMAIN-CONTAINING PROTEIN"/>
    <property type="match status" value="1"/>
</dbReference>
<dbReference type="InterPro" id="IPR000644">
    <property type="entry name" value="CBS_dom"/>
</dbReference>
<dbReference type="AlphaFoldDB" id="A0A2U9IKJ0"/>
<dbReference type="SUPFAM" id="SSF54631">
    <property type="entry name" value="CBS-domain pair"/>
    <property type="match status" value="1"/>
</dbReference>
<evidence type="ECO:0000259" key="3">
    <source>
        <dbReference type="PROSITE" id="PS51371"/>
    </source>
</evidence>
<dbReference type="Gene3D" id="3.10.580.10">
    <property type="entry name" value="CBS-domain"/>
    <property type="match status" value="1"/>
</dbReference>
<evidence type="ECO:0000313" key="5">
    <source>
        <dbReference type="Proteomes" id="UP000248410"/>
    </source>
</evidence>
<dbReference type="Proteomes" id="UP000248410">
    <property type="component" value="Chromosome"/>
</dbReference>
<proteinExistence type="predicted"/>
<sequence length="164" mass="17838">MAYKVSQIATKKVLVTKPSEKIIDAAKLMKDNNLGSLVIVDDTYKLVGIITERDIVKAAANNDLESSVEKYMTKEVKGVLEDTSVNDALNIMLENGFRHLPIITKDGKLYGIVSIRDLSRALLDVHYIQFGKSAEEVKGTGITCPVCGMEIDEYGYCGCGTGSG</sequence>
<accession>A0A2U9IKJ0</accession>